<dbReference type="Gene3D" id="3.40.1410.10">
    <property type="entry name" value="Chorismate lyase-like"/>
    <property type="match status" value="1"/>
</dbReference>
<sequence length="250" mass="28229">MTVSKDKPLAFYLQVANKIKEDILTGTFKGGQSIGSQQKLCDQFGVSRITIRKAIEVLTSENLVTTIHGKGTFVKHDKVEQQLDELKSLTDIIKTHGYKPQVRVIKKENRKTSQSFSDSAPNDLDCLYIERVHSLEDEVIAIAQAYIPTVYGSKISKDELESKTIYELLENKFNIELGEADQSIEACPASQELSDILNVDVGTPLLKAKRLVFSSDNELIEKIIFYYRYDAFAFKVKLNSISITPMWPTK</sequence>
<dbReference type="RefSeq" id="WP_184284038.1">
    <property type="nucleotide sequence ID" value="NZ_BMCO01000003.1"/>
</dbReference>
<dbReference type="SUPFAM" id="SSF64288">
    <property type="entry name" value="Chorismate lyase-like"/>
    <property type="match status" value="1"/>
</dbReference>
<name>A0A6V7RPA4_9STAP</name>
<accession>A0A6V7RPA4</accession>
<organism evidence="5 7">
    <name type="scientific">Jeotgalicoccus coquinae</name>
    <dbReference type="NCBI Taxonomy" id="709509"/>
    <lineage>
        <taxon>Bacteria</taxon>
        <taxon>Bacillati</taxon>
        <taxon>Bacillota</taxon>
        <taxon>Bacilli</taxon>
        <taxon>Bacillales</taxon>
        <taxon>Staphylococcaceae</taxon>
        <taxon>Jeotgalicoccus</taxon>
    </lineage>
</organism>
<dbReference type="Gene3D" id="1.10.10.10">
    <property type="entry name" value="Winged helix-like DNA-binding domain superfamily/Winged helix DNA-binding domain"/>
    <property type="match status" value="1"/>
</dbReference>
<reference evidence="6 8" key="2">
    <citation type="submission" date="2020-08" db="EMBL/GenBank/DDBJ databases">
        <title>Genomic Encyclopedia of Type Strains, Phase IV (KMG-IV): sequencing the most valuable type-strain genomes for metagenomic binning, comparative biology and taxonomic classification.</title>
        <authorList>
            <person name="Goeker M."/>
        </authorList>
    </citation>
    <scope>NUCLEOTIDE SEQUENCE [LARGE SCALE GENOMIC DNA]</scope>
    <source>
        <strain evidence="6 8">DSM 22419</strain>
    </source>
</reference>
<keyword evidence="2" id="KW-0238">DNA-binding</keyword>
<dbReference type="InterPro" id="IPR028978">
    <property type="entry name" value="Chorismate_lyase_/UTRA_dom_sf"/>
</dbReference>
<comment type="caution">
    <text evidence="5">The sequence shown here is derived from an EMBL/GenBank/DDBJ whole genome shotgun (WGS) entry which is preliminary data.</text>
</comment>
<dbReference type="EMBL" id="JACHFF010000003">
    <property type="protein sequence ID" value="MBB6423939.1"/>
    <property type="molecule type" value="Genomic_DNA"/>
</dbReference>
<dbReference type="PANTHER" id="PTHR44846">
    <property type="entry name" value="MANNOSYL-D-GLYCERATE TRANSPORT/METABOLISM SYSTEM REPRESSOR MNGR-RELATED"/>
    <property type="match status" value="1"/>
</dbReference>
<dbReference type="EMBL" id="CAJEWA010000006">
    <property type="protein sequence ID" value="CAD2080361.1"/>
    <property type="molecule type" value="Genomic_DNA"/>
</dbReference>
<dbReference type="PRINTS" id="PR00035">
    <property type="entry name" value="HTHGNTR"/>
</dbReference>
<dbReference type="SUPFAM" id="SSF46785">
    <property type="entry name" value="Winged helix' DNA-binding domain"/>
    <property type="match status" value="1"/>
</dbReference>
<dbReference type="AlphaFoldDB" id="A0A6V7RPA4"/>
<feature type="domain" description="HTH gntR-type" evidence="4">
    <location>
        <begin position="9"/>
        <end position="77"/>
    </location>
</feature>
<evidence type="ECO:0000313" key="6">
    <source>
        <dbReference type="EMBL" id="MBB6423939.1"/>
    </source>
</evidence>
<evidence type="ECO:0000313" key="7">
    <source>
        <dbReference type="Proteomes" id="UP000534001"/>
    </source>
</evidence>
<evidence type="ECO:0000256" key="3">
    <source>
        <dbReference type="ARBA" id="ARBA00023163"/>
    </source>
</evidence>
<evidence type="ECO:0000256" key="1">
    <source>
        <dbReference type="ARBA" id="ARBA00023015"/>
    </source>
</evidence>
<dbReference type="InterPro" id="IPR000524">
    <property type="entry name" value="Tscrpt_reg_HTH_GntR"/>
</dbReference>
<dbReference type="Pfam" id="PF00392">
    <property type="entry name" value="GntR"/>
    <property type="match status" value="1"/>
</dbReference>
<keyword evidence="3" id="KW-0804">Transcription</keyword>
<keyword evidence="1" id="KW-0805">Transcription regulation</keyword>
<dbReference type="Pfam" id="PF07702">
    <property type="entry name" value="UTRA"/>
    <property type="match status" value="1"/>
</dbReference>
<dbReference type="GO" id="GO:0003700">
    <property type="term" value="F:DNA-binding transcription factor activity"/>
    <property type="evidence" value="ECO:0007669"/>
    <property type="project" value="InterPro"/>
</dbReference>
<keyword evidence="8" id="KW-1185">Reference proteome</keyword>
<protein>
    <submittedName>
        <fullName evidence="6">GntR family transcriptional regulator</fullName>
    </submittedName>
    <submittedName>
        <fullName evidence="5">HTH-type transcriptional repressor NagR</fullName>
    </submittedName>
</protein>
<dbReference type="GO" id="GO:0045892">
    <property type="term" value="P:negative regulation of DNA-templated transcription"/>
    <property type="evidence" value="ECO:0007669"/>
    <property type="project" value="TreeGrafter"/>
</dbReference>
<dbReference type="Proteomes" id="UP000534001">
    <property type="component" value="Unassembled WGS sequence"/>
</dbReference>
<dbReference type="InterPro" id="IPR036388">
    <property type="entry name" value="WH-like_DNA-bd_sf"/>
</dbReference>
<evidence type="ECO:0000259" key="4">
    <source>
        <dbReference type="PROSITE" id="PS50949"/>
    </source>
</evidence>
<evidence type="ECO:0000256" key="2">
    <source>
        <dbReference type="ARBA" id="ARBA00023125"/>
    </source>
</evidence>
<dbReference type="CDD" id="cd07377">
    <property type="entry name" value="WHTH_GntR"/>
    <property type="match status" value="1"/>
</dbReference>
<dbReference type="SMART" id="SM00345">
    <property type="entry name" value="HTH_GNTR"/>
    <property type="match status" value="1"/>
</dbReference>
<dbReference type="InterPro" id="IPR011663">
    <property type="entry name" value="UTRA"/>
</dbReference>
<evidence type="ECO:0000313" key="5">
    <source>
        <dbReference type="EMBL" id="CAD2080361.1"/>
    </source>
</evidence>
<dbReference type="PANTHER" id="PTHR44846:SF1">
    <property type="entry name" value="MANNOSYL-D-GLYCERATE TRANSPORT_METABOLISM SYSTEM REPRESSOR MNGR-RELATED"/>
    <property type="match status" value="1"/>
</dbReference>
<reference evidence="5 7" key="1">
    <citation type="submission" date="2020-07" db="EMBL/GenBank/DDBJ databases">
        <authorList>
            <person name="Criscuolo A."/>
        </authorList>
    </citation>
    <scope>NUCLEOTIDE SEQUENCE [LARGE SCALE GENOMIC DNA]</scope>
    <source>
        <strain evidence="5">CIP111751</strain>
    </source>
</reference>
<dbReference type="InterPro" id="IPR050679">
    <property type="entry name" value="Bact_HTH_transcr_reg"/>
</dbReference>
<proteinExistence type="predicted"/>
<dbReference type="Proteomes" id="UP000545588">
    <property type="component" value="Unassembled WGS sequence"/>
</dbReference>
<dbReference type="SMART" id="SM00866">
    <property type="entry name" value="UTRA"/>
    <property type="match status" value="1"/>
</dbReference>
<gene>
    <name evidence="5" type="primary">nagR</name>
    <name evidence="6" type="ORF">HNR41_001916</name>
    <name evidence="5" type="ORF">JEOCOQ751_01726</name>
</gene>
<dbReference type="GO" id="GO:0003677">
    <property type="term" value="F:DNA binding"/>
    <property type="evidence" value="ECO:0007669"/>
    <property type="project" value="UniProtKB-KW"/>
</dbReference>
<dbReference type="PROSITE" id="PS50949">
    <property type="entry name" value="HTH_GNTR"/>
    <property type="match status" value="1"/>
</dbReference>
<evidence type="ECO:0000313" key="8">
    <source>
        <dbReference type="Proteomes" id="UP000545588"/>
    </source>
</evidence>
<dbReference type="InterPro" id="IPR036390">
    <property type="entry name" value="WH_DNA-bd_sf"/>
</dbReference>